<evidence type="ECO:0000313" key="10">
    <source>
        <dbReference type="Proteomes" id="UP000265845"/>
    </source>
</evidence>
<dbReference type="GO" id="GO:0005886">
    <property type="term" value="C:plasma membrane"/>
    <property type="evidence" value="ECO:0007669"/>
    <property type="project" value="UniProtKB-SubCell"/>
</dbReference>
<feature type="transmembrane region" description="Helical" evidence="8">
    <location>
        <begin position="389"/>
        <end position="410"/>
    </location>
</feature>
<evidence type="ECO:0000256" key="8">
    <source>
        <dbReference type="SAM" id="Phobius"/>
    </source>
</evidence>
<dbReference type="SUPFAM" id="SSF82714">
    <property type="entry name" value="Multidrug efflux transporter AcrB TolC docking domain, DN and DC subdomains"/>
    <property type="match status" value="2"/>
</dbReference>
<keyword evidence="4" id="KW-1003">Cell membrane</keyword>
<evidence type="ECO:0000256" key="2">
    <source>
        <dbReference type="ARBA" id="ARBA00010942"/>
    </source>
</evidence>
<dbReference type="RefSeq" id="WP_119452552.1">
    <property type="nucleotide sequence ID" value="NZ_QWGA01000003.1"/>
</dbReference>
<dbReference type="PANTHER" id="PTHR32063">
    <property type="match status" value="1"/>
</dbReference>
<dbReference type="OrthoDB" id="9798415at2"/>
<comment type="similarity">
    <text evidence="2">Belongs to the resistance-nodulation-cell division (RND) (TC 2.A.6) family.</text>
</comment>
<dbReference type="Gene3D" id="3.30.2090.10">
    <property type="entry name" value="Multidrug efflux transporter AcrB TolC docking domain, DN and DC subdomains"/>
    <property type="match status" value="2"/>
</dbReference>
<comment type="caution">
    <text evidence="9">The sequence shown here is derived from an EMBL/GenBank/DDBJ whole genome shotgun (WGS) entry which is preliminary data.</text>
</comment>
<dbReference type="InterPro" id="IPR004763">
    <property type="entry name" value="CusA-like"/>
</dbReference>
<evidence type="ECO:0000256" key="1">
    <source>
        <dbReference type="ARBA" id="ARBA00004651"/>
    </source>
</evidence>
<dbReference type="SUPFAM" id="SSF82866">
    <property type="entry name" value="Multidrug efflux transporter AcrB transmembrane domain"/>
    <property type="match status" value="2"/>
</dbReference>
<dbReference type="GO" id="GO:0042910">
    <property type="term" value="F:xenobiotic transmembrane transporter activity"/>
    <property type="evidence" value="ECO:0007669"/>
    <property type="project" value="TreeGrafter"/>
</dbReference>
<feature type="transmembrane region" description="Helical" evidence="8">
    <location>
        <begin position="340"/>
        <end position="356"/>
    </location>
</feature>
<gene>
    <name evidence="9" type="ORF">D1222_01935</name>
</gene>
<proteinExistence type="inferred from homology"/>
<dbReference type="InterPro" id="IPR001036">
    <property type="entry name" value="Acrflvin-R"/>
</dbReference>
<keyword evidence="5 8" id="KW-0812">Transmembrane</keyword>
<dbReference type="Pfam" id="PF00873">
    <property type="entry name" value="ACR_tran"/>
    <property type="match status" value="1"/>
</dbReference>
<evidence type="ECO:0000256" key="4">
    <source>
        <dbReference type="ARBA" id="ARBA00022475"/>
    </source>
</evidence>
<dbReference type="EMBL" id="QWGA01000003">
    <property type="protein sequence ID" value="RIJ31052.1"/>
    <property type="molecule type" value="Genomic_DNA"/>
</dbReference>
<evidence type="ECO:0000256" key="3">
    <source>
        <dbReference type="ARBA" id="ARBA00022448"/>
    </source>
</evidence>
<dbReference type="Gene3D" id="3.30.70.1320">
    <property type="entry name" value="Multidrug efflux transporter AcrB pore domain like"/>
    <property type="match status" value="1"/>
</dbReference>
<name>A0A399RMK2_9PROT</name>
<feature type="transmembrane region" description="Helical" evidence="8">
    <location>
        <begin position="437"/>
        <end position="457"/>
    </location>
</feature>
<feature type="transmembrane region" description="Helical" evidence="8">
    <location>
        <begin position="363"/>
        <end position="383"/>
    </location>
</feature>
<keyword evidence="10" id="KW-1185">Reference proteome</keyword>
<dbReference type="GO" id="GO:0008324">
    <property type="term" value="F:monoatomic cation transmembrane transporter activity"/>
    <property type="evidence" value="ECO:0007669"/>
    <property type="project" value="InterPro"/>
</dbReference>
<reference evidence="9 10" key="1">
    <citation type="submission" date="2018-08" db="EMBL/GenBank/DDBJ databases">
        <title>Henriciella mobilis sp. nov., isolated from seawater.</title>
        <authorList>
            <person name="Cheng H."/>
            <person name="Wu Y.-H."/>
            <person name="Xu X.-W."/>
            <person name="Guo L.-L."/>
        </authorList>
    </citation>
    <scope>NUCLEOTIDE SEQUENCE [LARGE SCALE GENOMIC DNA]</scope>
    <source>
        <strain evidence="9 10">CCUG67844</strain>
    </source>
</reference>
<keyword evidence="6 8" id="KW-1133">Transmembrane helix</keyword>
<feature type="transmembrane region" description="Helical" evidence="8">
    <location>
        <begin position="889"/>
        <end position="909"/>
    </location>
</feature>
<feature type="transmembrane region" description="Helical" evidence="8">
    <location>
        <begin position="921"/>
        <end position="943"/>
    </location>
</feature>
<feature type="transmembrane region" description="Helical" evidence="8">
    <location>
        <begin position="964"/>
        <end position="986"/>
    </location>
</feature>
<evidence type="ECO:0000313" key="9">
    <source>
        <dbReference type="EMBL" id="RIJ31052.1"/>
    </source>
</evidence>
<accession>A0A399RMK2</accession>
<feature type="transmembrane region" description="Helical" evidence="8">
    <location>
        <begin position="863"/>
        <end position="882"/>
    </location>
</feature>
<organism evidence="9 10">
    <name type="scientific">Henriciella algicola</name>
    <dbReference type="NCBI Taxonomy" id="1608422"/>
    <lineage>
        <taxon>Bacteria</taxon>
        <taxon>Pseudomonadati</taxon>
        <taxon>Pseudomonadota</taxon>
        <taxon>Alphaproteobacteria</taxon>
        <taxon>Hyphomonadales</taxon>
        <taxon>Hyphomonadaceae</taxon>
        <taxon>Henriciella</taxon>
    </lineage>
</organism>
<dbReference type="NCBIfam" id="TIGR00914">
    <property type="entry name" value="2A0601"/>
    <property type="match status" value="1"/>
</dbReference>
<sequence length="1032" mass="109255">MIKLMHKLAGGRLLAAVIALAFTIGGVFAFRSLPVDAFPDPSPSLVQVFTETEGLSPEEVERYVTYPIETAMSGLPKVEEIRSTSNFGLSVINIYFEDGTDVYFARQVVGERLGEAGEGIPEGFGTPKMGPISTGLGIIMYYRLVDETGERSLVELREIADWMIKYPLQSVEGVTEVLSLGGFEKQYQVQLDPDQLTSYGLSVNEVIAALESANRTAGAQFIEIGAEQYTVRGVGLARSLSDLRETPVKTVDGRTVRVSDLGDVAIGGGVRQGLATANGEGETVAGLVLKLYGTNTSEVIENAQARFDEINGSLPEGVKAVPYYDQGTLVKKAAATVTTALWQGALLVAVIVFLFLGGWRPSLVVVLSIPFSVGFAFISMNLLGIGANLMTLGGVAIAIGMMVDGAIVIAENVDRGFRERRAEEDARTTVARSSAEVIAPLIAAVAVVIIVFLPLFSLQGTEGKTFRPLAAAAALAMTGSLIYAALIAPAMACGLMRAPKKTERKGKSRLASAIKPLAAFFVRRRMAALALAGILLLAGSLSATRLGSEFTPALEEGDVLLRVTMAPSISLTEAKETSTRIETRLLGTFPEISSIVSRIGRGEVGAHADPVNSIEAFVALKPRREWRAGLSPDGLRASISDNLANFPGVRVNVGQPIAMSVDELLTGTKAQLAVKIFGPDTDTLLEGSQTLQSILQSVPDATDVQADQITGAPQLVISLNRSALGRYGLSVEDALNALRSGVGGARAGAVFEGVRQFPVIVRYSESDRDTPEAIGRIILESSSGARVPLESVADIQKIVGPRQITRENGERFITVQLNVRGRDIGSYVAAAQKEVAEGLDLPAGYRVEWGGQFELQQEANARFAVVVPITLAIVFLILLLTFGRIKSAILILLNIPLALTGGAMALWLAGLPISVPATVGFIALFGIALGNGMVLVSFMDDFARQGRNRDELAVEAAGMRARPVLMTALTTALGLAPLLFANGVGAEVQRPLATVVMGGLISSTVLTLLVLPALHRWFAPKIDSAGGGKSYA</sequence>
<evidence type="ECO:0000256" key="6">
    <source>
        <dbReference type="ARBA" id="ARBA00022989"/>
    </source>
</evidence>
<keyword evidence="7 8" id="KW-0472">Membrane</keyword>
<dbReference type="InterPro" id="IPR027463">
    <property type="entry name" value="AcrB_DN_DC_subdom"/>
</dbReference>
<keyword evidence="3" id="KW-0813">Transport</keyword>
<feature type="transmembrane region" description="Helical" evidence="8">
    <location>
        <begin position="517"/>
        <end position="538"/>
    </location>
</feature>
<dbReference type="Proteomes" id="UP000265845">
    <property type="component" value="Unassembled WGS sequence"/>
</dbReference>
<dbReference type="PRINTS" id="PR00702">
    <property type="entry name" value="ACRIFLAVINRP"/>
</dbReference>
<dbReference type="Gene3D" id="1.20.1640.10">
    <property type="entry name" value="Multidrug efflux transporter AcrB transmembrane domain"/>
    <property type="match status" value="2"/>
</dbReference>
<dbReference type="Gene3D" id="3.30.70.1440">
    <property type="entry name" value="Multidrug efflux transporter AcrB pore domain"/>
    <property type="match status" value="1"/>
</dbReference>
<feature type="transmembrane region" description="Helical" evidence="8">
    <location>
        <begin position="469"/>
        <end position="496"/>
    </location>
</feature>
<dbReference type="SUPFAM" id="SSF82693">
    <property type="entry name" value="Multidrug efflux transporter AcrB pore domain, PN1, PN2, PC1 and PC2 subdomains"/>
    <property type="match status" value="2"/>
</dbReference>
<feature type="transmembrane region" description="Helical" evidence="8">
    <location>
        <begin position="992"/>
        <end position="1014"/>
    </location>
</feature>
<dbReference type="PANTHER" id="PTHR32063:SF24">
    <property type="entry name" value="CATION EFFLUX SYSTEM (ACRB_ACRD_ACRF FAMILY)"/>
    <property type="match status" value="1"/>
</dbReference>
<comment type="subcellular location">
    <subcellularLocation>
        <location evidence="1">Cell membrane</location>
        <topology evidence="1">Multi-pass membrane protein</topology>
    </subcellularLocation>
</comment>
<dbReference type="Gene3D" id="3.30.70.1430">
    <property type="entry name" value="Multidrug efflux transporter AcrB pore domain"/>
    <property type="match status" value="2"/>
</dbReference>
<protein>
    <submittedName>
        <fullName evidence="9">Efflux RND transporter permease subunit</fullName>
    </submittedName>
</protein>
<evidence type="ECO:0000256" key="5">
    <source>
        <dbReference type="ARBA" id="ARBA00022692"/>
    </source>
</evidence>
<evidence type="ECO:0000256" key="7">
    <source>
        <dbReference type="ARBA" id="ARBA00023136"/>
    </source>
</evidence>
<dbReference type="AlphaFoldDB" id="A0A399RMK2"/>